<protein>
    <recommendedName>
        <fullName evidence="4">SAM domain-containing protein</fullName>
    </recommendedName>
</protein>
<organism evidence="2 3">
    <name type="scientific">Cherax quadricarinatus</name>
    <name type="common">Australian red claw crayfish</name>
    <dbReference type="NCBI Taxonomy" id="27406"/>
    <lineage>
        <taxon>Eukaryota</taxon>
        <taxon>Metazoa</taxon>
        <taxon>Ecdysozoa</taxon>
        <taxon>Arthropoda</taxon>
        <taxon>Crustacea</taxon>
        <taxon>Multicrustacea</taxon>
        <taxon>Malacostraca</taxon>
        <taxon>Eumalacostraca</taxon>
        <taxon>Eucarida</taxon>
        <taxon>Decapoda</taxon>
        <taxon>Pleocyemata</taxon>
        <taxon>Astacidea</taxon>
        <taxon>Parastacoidea</taxon>
        <taxon>Parastacidae</taxon>
        <taxon>Cherax</taxon>
    </lineage>
</organism>
<feature type="compositionally biased region" description="Polar residues" evidence="1">
    <location>
        <begin position="155"/>
        <end position="177"/>
    </location>
</feature>
<evidence type="ECO:0008006" key="4">
    <source>
        <dbReference type="Google" id="ProtNLM"/>
    </source>
</evidence>
<feature type="region of interest" description="Disordered" evidence="1">
    <location>
        <begin position="1"/>
        <end position="34"/>
    </location>
</feature>
<dbReference type="EMBL" id="JARKIK010000078">
    <property type="protein sequence ID" value="KAK8726777.1"/>
    <property type="molecule type" value="Genomic_DNA"/>
</dbReference>
<dbReference type="Gene3D" id="1.10.150.50">
    <property type="entry name" value="Transcription Factor, Ets-1"/>
    <property type="match status" value="1"/>
</dbReference>
<dbReference type="SUPFAM" id="SSF47769">
    <property type="entry name" value="SAM/Pointed domain"/>
    <property type="match status" value="1"/>
</dbReference>
<dbReference type="AlphaFoldDB" id="A0AAW0WH45"/>
<sequence>MLGPGDGGAGVLIGGPDRPRDLVEEGSTSGVSTINSTKSAKLLHDFHHSKHCHHLQESLQATRIENLRLLEELYLSEKRYGELLKIYISERRDQSQFLADQLGIALPPLLLLSNNKSMMIKSSDSSGSKSPHGRSPEETPAGETDKLDSPFGTVESESSADTITESTPDGAASSATTFPQEVPMIHVSSRNIDMELVKWLQSLAIDRDVIDKFLAEDYTKEDVLNWMTHDDLRRMRMRGGVELRIWRNMVQHRQAMGLPIHPGDPNVSASVSRSVPSEPH</sequence>
<evidence type="ECO:0000313" key="2">
    <source>
        <dbReference type="EMBL" id="KAK8726777.1"/>
    </source>
</evidence>
<keyword evidence="3" id="KW-1185">Reference proteome</keyword>
<feature type="compositionally biased region" description="Polar residues" evidence="1">
    <location>
        <begin position="267"/>
        <end position="280"/>
    </location>
</feature>
<feature type="non-terminal residue" evidence="2">
    <location>
        <position position="280"/>
    </location>
</feature>
<name>A0AAW0WH45_CHEQU</name>
<feature type="region of interest" description="Disordered" evidence="1">
    <location>
        <begin position="120"/>
        <end position="177"/>
    </location>
</feature>
<feature type="compositionally biased region" description="Low complexity" evidence="1">
    <location>
        <begin position="120"/>
        <end position="130"/>
    </location>
</feature>
<dbReference type="Proteomes" id="UP001445076">
    <property type="component" value="Unassembled WGS sequence"/>
</dbReference>
<evidence type="ECO:0000256" key="1">
    <source>
        <dbReference type="SAM" id="MobiDB-lite"/>
    </source>
</evidence>
<gene>
    <name evidence="2" type="ORF">OTU49_010049</name>
</gene>
<dbReference type="InterPro" id="IPR013761">
    <property type="entry name" value="SAM/pointed_sf"/>
</dbReference>
<feature type="region of interest" description="Disordered" evidence="1">
    <location>
        <begin position="258"/>
        <end position="280"/>
    </location>
</feature>
<evidence type="ECO:0000313" key="3">
    <source>
        <dbReference type="Proteomes" id="UP001445076"/>
    </source>
</evidence>
<accession>A0AAW0WH45</accession>
<reference evidence="2 3" key="1">
    <citation type="journal article" date="2024" name="BMC Genomics">
        <title>Genome assembly of redclaw crayfish (Cherax quadricarinatus) provides insights into its immune adaptation and hypoxia tolerance.</title>
        <authorList>
            <person name="Liu Z."/>
            <person name="Zheng J."/>
            <person name="Li H."/>
            <person name="Fang K."/>
            <person name="Wang S."/>
            <person name="He J."/>
            <person name="Zhou D."/>
            <person name="Weng S."/>
            <person name="Chi M."/>
            <person name="Gu Z."/>
            <person name="He J."/>
            <person name="Li F."/>
            <person name="Wang M."/>
        </authorList>
    </citation>
    <scope>NUCLEOTIDE SEQUENCE [LARGE SCALE GENOMIC DNA]</scope>
    <source>
        <strain evidence="2">ZL_2023a</strain>
    </source>
</reference>
<comment type="caution">
    <text evidence="2">The sequence shown here is derived from an EMBL/GenBank/DDBJ whole genome shotgun (WGS) entry which is preliminary data.</text>
</comment>
<proteinExistence type="predicted"/>
<feature type="compositionally biased region" description="Gly residues" evidence="1">
    <location>
        <begin position="1"/>
        <end position="13"/>
    </location>
</feature>